<evidence type="ECO:0000313" key="2">
    <source>
        <dbReference type="Proteomes" id="UP000563151"/>
    </source>
</evidence>
<keyword evidence="2" id="KW-1185">Reference proteome</keyword>
<evidence type="ECO:0000313" key="1">
    <source>
        <dbReference type="EMBL" id="MBC2396660.1"/>
    </source>
</evidence>
<comment type="caution">
    <text evidence="1">The sequence shown here is derived from an EMBL/GenBank/DDBJ whole genome shotgun (WGS) entry which is preliminary data.</text>
</comment>
<dbReference type="EMBL" id="JAAZWO010000002">
    <property type="protein sequence ID" value="MBC2396660.1"/>
    <property type="molecule type" value="Genomic_DNA"/>
</dbReference>
<dbReference type="Proteomes" id="UP000563151">
    <property type="component" value="Unassembled WGS sequence"/>
</dbReference>
<reference evidence="1 2" key="1">
    <citation type="submission" date="2020-04" db="EMBL/GenBank/DDBJ databases">
        <title>Genomic insights into acetone-butanol-ethanol (ABE) fermentation by sequencing solventogenic clostridia strains.</title>
        <authorList>
            <person name="Brown S."/>
        </authorList>
    </citation>
    <scope>NUCLEOTIDE SEQUENCE [LARGE SCALE GENOMIC DNA]</scope>
    <source>
        <strain evidence="1 2">DJ011</strain>
    </source>
</reference>
<accession>A0A923E585</accession>
<proteinExistence type="predicted"/>
<name>A0A923E585_CLOTT</name>
<sequence length="84" mass="10133">MFNMNNNYCNPFFTRDMNPCMFNGFFCPMMRMHYSDDYNYTSPLIPSEDLTNFNDIRDSDNIEDDYYEFSGIKMRKVNVSEIED</sequence>
<organism evidence="1 2">
    <name type="scientific">Clostridium tetanomorphum</name>
    <dbReference type="NCBI Taxonomy" id="1553"/>
    <lineage>
        <taxon>Bacteria</taxon>
        <taxon>Bacillati</taxon>
        <taxon>Bacillota</taxon>
        <taxon>Clostridia</taxon>
        <taxon>Eubacteriales</taxon>
        <taxon>Clostridiaceae</taxon>
        <taxon>Clostridium</taxon>
    </lineage>
</organism>
<dbReference type="RefSeq" id="WP_035144865.1">
    <property type="nucleotide sequence ID" value="NZ_JAAZWO010000002.1"/>
</dbReference>
<protein>
    <submittedName>
        <fullName evidence="1">Uncharacterized protein</fullName>
    </submittedName>
</protein>
<gene>
    <name evidence="1" type="ORF">HGG79_02545</name>
</gene>
<dbReference type="AlphaFoldDB" id="A0A923E585"/>